<evidence type="ECO:0000313" key="16">
    <source>
        <dbReference type="Proteomes" id="UP000198379"/>
    </source>
</evidence>
<dbReference type="GO" id="GO:0033499">
    <property type="term" value="P:galactose catabolic process via UDP-galactose, Leloir pathway"/>
    <property type="evidence" value="ECO:0007669"/>
    <property type="project" value="TreeGrafter"/>
</dbReference>
<evidence type="ECO:0000256" key="11">
    <source>
        <dbReference type="PIRNR" id="PIRNR005096"/>
    </source>
</evidence>
<dbReference type="AlphaFoldDB" id="A0A239C5W9"/>
<reference evidence="15 16" key="1">
    <citation type="submission" date="2017-06" db="EMBL/GenBank/DDBJ databases">
        <authorList>
            <person name="Kim H.J."/>
            <person name="Triplett B.A."/>
        </authorList>
    </citation>
    <scope>NUCLEOTIDE SEQUENCE [LARGE SCALE GENOMIC DNA]</scope>
    <source>
        <strain evidence="15 16">DSM 25597</strain>
    </source>
</reference>
<dbReference type="InterPro" id="IPR015443">
    <property type="entry name" value="Aldose_1-epimerase"/>
</dbReference>
<sequence length="329" mass="36685">MPKIETRTLTNINGCSIEISNYGATITSLKVPNKYGEITNVVVGLATPQAYTTPSHIAHNLYLGCTIGRYAGRISNTKEDKLIKDINLTFKNGVHLHGGTHGFDKKYWTFKSQENSQEITLSYVSKHLEEGYPGNLEVSASFILTENNEVTITYTAITDTTTHVNLTNHSYFNLNGSGSILDHYLQVASKHYLEVDSNLIPTGTYVPTLHSYYDLSQKSQIGNSTFKGYDDTFILEDKITKASLYAPTSGIQMDVETNQPAMVIYTPKIFPELPFKDNLLYTAYPAICFENQCFPDAPNNTHFPSTVIHPGDVYKNKSVFKFSIVDSSL</sequence>
<dbReference type="NCBIfam" id="NF008277">
    <property type="entry name" value="PRK11055.1"/>
    <property type="match status" value="1"/>
</dbReference>
<dbReference type="EC" id="5.1.3.3" evidence="6 11"/>
<dbReference type="InterPro" id="IPR047215">
    <property type="entry name" value="Galactose_mutarotase-like"/>
</dbReference>
<evidence type="ECO:0000256" key="2">
    <source>
        <dbReference type="ARBA" id="ARBA00001913"/>
    </source>
</evidence>
<evidence type="ECO:0000256" key="14">
    <source>
        <dbReference type="PIRSR" id="PIRSR005096-3"/>
    </source>
</evidence>
<dbReference type="OrthoDB" id="9779408at2"/>
<evidence type="ECO:0000256" key="12">
    <source>
        <dbReference type="PIRSR" id="PIRSR005096-1"/>
    </source>
</evidence>
<feature type="active site" description="Proton donor" evidence="12">
    <location>
        <position position="169"/>
    </location>
</feature>
<feature type="binding site" evidence="14">
    <location>
        <begin position="169"/>
        <end position="171"/>
    </location>
    <ligand>
        <name>beta-D-galactose</name>
        <dbReference type="ChEBI" id="CHEBI:27667"/>
    </ligand>
</feature>
<evidence type="ECO:0000256" key="6">
    <source>
        <dbReference type="ARBA" id="ARBA00013185"/>
    </source>
</evidence>
<comment type="catalytic activity">
    <reaction evidence="1 11">
        <text>alpha-D-glucose = beta-D-glucose</text>
        <dbReference type="Rhea" id="RHEA:10264"/>
        <dbReference type="ChEBI" id="CHEBI:15903"/>
        <dbReference type="ChEBI" id="CHEBI:17925"/>
        <dbReference type="EC" id="5.1.3.3"/>
    </reaction>
</comment>
<proteinExistence type="inferred from homology"/>
<evidence type="ECO:0000256" key="7">
    <source>
        <dbReference type="ARBA" id="ARBA00014165"/>
    </source>
</evidence>
<gene>
    <name evidence="15" type="ORF">SAMN06265376_107146</name>
</gene>
<evidence type="ECO:0000256" key="13">
    <source>
        <dbReference type="PIRSR" id="PIRSR005096-2"/>
    </source>
</evidence>
<protein>
    <recommendedName>
        <fullName evidence="7 11">Aldose 1-epimerase</fullName>
        <ecNumber evidence="6 11">5.1.3.3</ecNumber>
    </recommendedName>
</protein>
<comment type="subunit">
    <text evidence="5">Monomer.</text>
</comment>
<dbReference type="InterPro" id="IPR018052">
    <property type="entry name" value="Ald1_epimerase_CS"/>
</dbReference>
<evidence type="ECO:0000256" key="4">
    <source>
        <dbReference type="ARBA" id="ARBA00006206"/>
    </source>
</evidence>
<evidence type="ECO:0000256" key="1">
    <source>
        <dbReference type="ARBA" id="ARBA00001614"/>
    </source>
</evidence>
<dbReference type="GO" id="GO:0006006">
    <property type="term" value="P:glucose metabolic process"/>
    <property type="evidence" value="ECO:0007669"/>
    <property type="project" value="TreeGrafter"/>
</dbReference>
<name>A0A239C5W9_9FLAO</name>
<comment type="cofactor">
    <cofactor evidence="2">
        <name>Ca(2+)</name>
        <dbReference type="ChEBI" id="CHEBI:29108"/>
    </cofactor>
</comment>
<dbReference type="EMBL" id="FZNY01000007">
    <property type="protein sequence ID" value="SNS15606.1"/>
    <property type="molecule type" value="Genomic_DNA"/>
</dbReference>
<organism evidence="15 16">
    <name type="scientific">Dokdonia pacifica</name>
    <dbReference type="NCBI Taxonomy" id="1627892"/>
    <lineage>
        <taxon>Bacteria</taxon>
        <taxon>Pseudomonadati</taxon>
        <taxon>Bacteroidota</taxon>
        <taxon>Flavobacteriia</taxon>
        <taxon>Flavobacteriales</taxon>
        <taxon>Flavobacteriaceae</taxon>
        <taxon>Dokdonia</taxon>
    </lineage>
</organism>
<dbReference type="Gene3D" id="2.70.98.10">
    <property type="match status" value="1"/>
</dbReference>
<dbReference type="SUPFAM" id="SSF74650">
    <property type="entry name" value="Galactose mutarotase-like"/>
    <property type="match status" value="1"/>
</dbReference>
<dbReference type="PIRSF" id="PIRSF005096">
    <property type="entry name" value="GALM"/>
    <property type="match status" value="1"/>
</dbReference>
<dbReference type="CDD" id="cd09019">
    <property type="entry name" value="galactose_mutarotase_like"/>
    <property type="match status" value="1"/>
</dbReference>
<dbReference type="PROSITE" id="PS00545">
    <property type="entry name" value="ALDOSE_1_EPIMERASE"/>
    <property type="match status" value="1"/>
</dbReference>
<dbReference type="Pfam" id="PF01263">
    <property type="entry name" value="Aldose_epim"/>
    <property type="match status" value="1"/>
</dbReference>
<dbReference type="UniPathway" id="UPA00242"/>
<dbReference type="GO" id="GO:0004034">
    <property type="term" value="F:aldose 1-epimerase activity"/>
    <property type="evidence" value="ECO:0007669"/>
    <property type="project" value="UniProtKB-EC"/>
</dbReference>
<dbReference type="PANTHER" id="PTHR10091">
    <property type="entry name" value="ALDOSE-1-EPIMERASE"/>
    <property type="match status" value="1"/>
</dbReference>
<evidence type="ECO:0000256" key="5">
    <source>
        <dbReference type="ARBA" id="ARBA00011245"/>
    </source>
</evidence>
<dbReference type="RefSeq" id="WP_089373146.1">
    <property type="nucleotide sequence ID" value="NZ_BMEP01000004.1"/>
</dbReference>
<dbReference type="Proteomes" id="UP000198379">
    <property type="component" value="Unassembled WGS sequence"/>
</dbReference>
<keyword evidence="9 11" id="KW-0413">Isomerase</keyword>
<comment type="pathway">
    <text evidence="3 11">Carbohydrate metabolism; hexose metabolism.</text>
</comment>
<dbReference type="PANTHER" id="PTHR10091:SF0">
    <property type="entry name" value="GALACTOSE MUTAROTASE"/>
    <property type="match status" value="1"/>
</dbReference>
<dbReference type="GO" id="GO:0030246">
    <property type="term" value="F:carbohydrate binding"/>
    <property type="evidence" value="ECO:0007669"/>
    <property type="project" value="InterPro"/>
</dbReference>
<evidence type="ECO:0000256" key="9">
    <source>
        <dbReference type="ARBA" id="ARBA00023235"/>
    </source>
</evidence>
<feature type="active site" description="Proton acceptor" evidence="12">
    <location>
        <position position="290"/>
    </location>
</feature>
<evidence type="ECO:0000313" key="15">
    <source>
        <dbReference type="EMBL" id="SNS15606.1"/>
    </source>
</evidence>
<comment type="similarity">
    <text evidence="4 11">Belongs to the aldose epimerase family.</text>
</comment>
<dbReference type="InterPro" id="IPR008183">
    <property type="entry name" value="Aldose_1/G6P_1-epimerase"/>
</dbReference>
<keyword evidence="8" id="KW-0106">Calcium</keyword>
<evidence type="ECO:0000256" key="3">
    <source>
        <dbReference type="ARBA" id="ARBA00005028"/>
    </source>
</evidence>
<dbReference type="InterPro" id="IPR014718">
    <property type="entry name" value="GH-type_carb-bd"/>
</dbReference>
<keyword evidence="10 11" id="KW-0119">Carbohydrate metabolism</keyword>
<evidence type="ECO:0000256" key="8">
    <source>
        <dbReference type="ARBA" id="ARBA00022837"/>
    </source>
</evidence>
<feature type="binding site" evidence="13">
    <location>
        <position position="230"/>
    </location>
    <ligand>
        <name>beta-D-galactose</name>
        <dbReference type="ChEBI" id="CHEBI:27667"/>
    </ligand>
</feature>
<evidence type="ECO:0000256" key="10">
    <source>
        <dbReference type="ARBA" id="ARBA00023277"/>
    </source>
</evidence>
<keyword evidence="16" id="KW-1185">Reference proteome</keyword>
<dbReference type="InterPro" id="IPR011013">
    <property type="entry name" value="Gal_mutarotase_sf_dom"/>
</dbReference>
<accession>A0A239C5W9</accession>